<sequence>MCLNNLPAETMYEIVAAVVTSEIADVRRYLLARRERHGLGPLIIPVGSDETEWTNITKTKFKNILSAVRRKPDTDSEGSNASSDSDDDNSDFSDEFDSEYDSDGGYARSEDDDEYTCFLTDQEYKAALEGWERAEKTERLPEIQVSPLMSVDKYMRQITLKVLEDTLGLLHTLSPRLATSTLWESLLF</sequence>
<feature type="region of interest" description="Disordered" evidence="1">
    <location>
        <begin position="69"/>
        <end position="112"/>
    </location>
</feature>
<accession>A0A8S0VWP5</accession>
<reference evidence="2 3" key="1">
    <citation type="submission" date="2020-01" db="EMBL/GenBank/DDBJ databases">
        <authorList>
            <person name="Gupta K D."/>
        </authorList>
    </citation>
    <scope>NUCLEOTIDE SEQUENCE [LARGE SCALE GENOMIC DNA]</scope>
</reference>
<feature type="compositionally biased region" description="Acidic residues" evidence="1">
    <location>
        <begin position="84"/>
        <end position="102"/>
    </location>
</feature>
<comment type="caution">
    <text evidence="2">The sequence shown here is derived from an EMBL/GenBank/DDBJ whole genome shotgun (WGS) entry which is preliminary data.</text>
</comment>
<proteinExistence type="predicted"/>
<keyword evidence="3" id="KW-1185">Reference proteome</keyword>
<name>A0A8S0VWP5_CYCAE</name>
<organism evidence="2 3">
    <name type="scientific">Cyclocybe aegerita</name>
    <name type="common">Black poplar mushroom</name>
    <name type="synonym">Agrocybe aegerita</name>
    <dbReference type="NCBI Taxonomy" id="1973307"/>
    <lineage>
        <taxon>Eukaryota</taxon>
        <taxon>Fungi</taxon>
        <taxon>Dikarya</taxon>
        <taxon>Basidiomycota</taxon>
        <taxon>Agaricomycotina</taxon>
        <taxon>Agaricomycetes</taxon>
        <taxon>Agaricomycetidae</taxon>
        <taxon>Agaricales</taxon>
        <taxon>Agaricineae</taxon>
        <taxon>Bolbitiaceae</taxon>
        <taxon>Cyclocybe</taxon>
    </lineage>
</organism>
<evidence type="ECO:0000256" key="1">
    <source>
        <dbReference type="SAM" id="MobiDB-lite"/>
    </source>
</evidence>
<protein>
    <submittedName>
        <fullName evidence="2">Uncharacterized protein</fullName>
    </submittedName>
</protein>
<evidence type="ECO:0000313" key="3">
    <source>
        <dbReference type="Proteomes" id="UP000467700"/>
    </source>
</evidence>
<gene>
    <name evidence="2" type="ORF">AAE3_LOCUS7635</name>
</gene>
<evidence type="ECO:0000313" key="2">
    <source>
        <dbReference type="EMBL" id="CAA7265364.1"/>
    </source>
</evidence>
<dbReference type="Proteomes" id="UP000467700">
    <property type="component" value="Unassembled WGS sequence"/>
</dbReference>
<dbReference type="EMBL" id="CACVBS010000048">
    <property type="protein sequence ID" value="CAA7265364.1"/>
    <property type="molecule type" value="Genomic_DNA"/>
</dbReference>
<dbReference type="AlphaFoldDB" id="A0A8S0VWP5"/>